<evidence type="ECO:0000256" key="6">
    <source>
        <dbReference type="RuleBase" id="RU361120"/>
    </source>
</evidence>
<dbReference type="GO" id="GO:0042546">
    <property type="term" value="P:cell wall biogenesis"/>
    <property type="evidence" value="ECO:0007669"/>
    <property type="project" value="InterPro"/>
</dbReference>
<evidence type="ECO:0000313" key="8">
    <source>
        <dbReference type="EMBL" id="KAG6480798.1"/>
    </source>
</evidence>
<dbReference type="GO" id="GO:0010411">
    <property type="term" value="P:xyloglucan metabolic process"/>
    <property type="evidence" value="ECO:0007669"/>
    <property type="project" value="InterPro"/>
</dbReference>
<keyword evidence="5 6" id="KW-0326">Glycosidase</keyword>
<gene>
    <name evidence="8" type="ORF">ZIOFF_057385</name>
</gene>
<dbReference type="GO" id="GO:0071555">
    <property type="term" value="P:cell wall organization"/>
    <property type="evidence" value="ECO:0007669"/>
    <property type="project" value="UniProtKB-KW"/>
</dbReference>
<organism evidence="8 9">
    <name type="scientific">Zingiber officinale</name>
    <name type="common">Ginger</name>
    <name type="synonym">Amomum zingiber</name>
    <dbReference type="NCBI Taxonomy" id="94328"/>
    <lineage>
        <taxon>Eukaryota</taxon>
        <taxon>Viridiplantae</taxon>
        <taxon>Streptophyta</taxon>
        <taxon>Embryophyta</taxon>
        <taxon>Tracheophyta</taxon>
        <taxon>Spermatophyta</taxon>
        <taxon>Magnoliopsida</taxon>
        <taxon>Liliopsida</taxon>
        <taxon>Zingiberales</taxon>
        <taxon>Zingiberaceae</taxon>
        <taxon>Zingiber</taxon>
    </lineage>
</organism>
<keyword evidence="1 6" id="KW-0808">Transferase</keyword>
<evidence type="ECO:0000259" key="7">
    <source>
        <dbReference type="PROSITE" id="PS51762"/>
    </source>
</evidence>
<evidence type="ECO:0000256" key="2">
    <source>
        <dbReference type="ARBA" id="ARBA00022801"/>
    </source>
</evidence>
<dbReference type="PROSITE" id="PS01034">
    <property type="entry name" value="GH16_1"/>
    <property type="match status" value="1"/>
</dbReference>
<dbReference type="InterPro" id="IPR008263">
    <property type="entry name" value="GH16_AS"/>
</dbReference>
<keyword evidence="6" id="KW-0732">Signal</keyword>
<dbReference type="PANTHER" id="PTHR31062">
    <property type="entry name" value="XYLOGLUCAN ENDOTRANSGLUCOSYLASE/HYDROLASE PROTEIN 8-RELATED"/>
    <property type="match status" value="1"/>
</dbReference>
<dbReference type="InterPro" id="IPR016455">
    <property type="entry name" value="XTH"/>
</dbReference>
<dbReference type="CDD" id="cd02176">
    <property type="entry name" value="GH16_XET"/>
    <property type="match status" value="1"/>
</dbReference>
<protein>
    <recommendedName>
        <fullName evidence="6">Xyloglucan endotransglucosylase/hydrolase</fullName>
        <ecNumber evidence="6">2.4.1.207</ecNumber>
    </recommendedName>
</protein>
<dbReference type="InterPro" id="IPR000757">
    <property type="entry name" value="Beta-glucanase-like"/>
</dbReference>
<dbReference type="GO" id="GO:0004553">
    <property type="term" value="F:hydrolase activity, hydrolyzing O-glycosyl compounds"/>
    <property type="evidence" value="ECO:0007669"/>
    <property type="project" value="InterPro"/>
</dbReference>
<feature type="signal peptide" evidence="6">
    <location>
        <begin position="1"/>
        <end position="27"/>
    </location>
</feature>
<dbReference type="GO" id="GO:0048046">
    <property type="term" value="C:apoplast"/>
    <property type="evidence" value="ECO:0007669"/>
    <property type="project" value="UniProtKB-SubCell"/>
</dbReference>
<dbReference type="InterPro" id="IPR010713">
    <property type="entry name" value="XET_C"/>
</dbReference>
<keyword evidence="3" id="KW-1015">Disulfide bond</keyword>
<dbReference type="GO" id="GO:0016762">
    <property type="term" value="F:xyloglucan:xyloglucosyl transferase activity"/>
    <property type="evidence" value="ECO:0007669"/>
    <property type="project" value="UniProtKB-EC"/>
</dbReference>
<dbReference type="FunFam" id="2.60.120.200:FF:000025">
    <property type="entry name" value="Xyloglucan endotransglucosylase/hydrolase"/>
    <property type="match status" value="1"/>
</dbReference>
<comment type="PTM">
    <text evidence="6">Contains at least one intrachain disulfide bond essential for its enzymatic activity.</text>
</comment>
<evidence type="ECO:0000256" key="1">
    <source>
        <dbReference type="ARBA" id="ARBA00022679"/>
    </source>
</evidence>
<keyword evidence="2 6" id="KW-0378">Hydrolase</keyword>
<keyword evidence="6" id="KW-0134">Cell wall</keyword>
<feature type="domain" description="GH16" evidence="7">
    <location>
        <begin position="16"/>
        <end position="231"/>
    </location>
</feature>
<dbReference type="Pfam" id="PF06955">
    <property type="entry name" value="XET_C"/>
    <property type="match status" value="1"/>
</dbReference>
<dbReference type="InterPro" id="IPR044791">
    <property type="entry name" value="Beta-glucanase/XTH"/>
</dbReference>
<name>A0A8J5KKY8_ZINOF</name>
<comment type="function">
    <text evidence="6">Catalyzes xyloglucan endohydrolysis (XEH) and/or endotransglycosylation (XET). Cleaves and religates xyloglucan polymers, an essential constituent of the primary cell wall, and thereby participates in cell wall construction of growing tissues.</text>
</comment>
<dbReference type="PIRSF" id="PIRSF005604">
    <property type="entry name" value="XET"/>
    <property type="match status" value="1"/>
</dbReference>
<comment type="similarity">
    <text evidence="6">Belongs to the glycosyl hydrolase 16 family.</text>
</comment>
<evidence type="ECO:0000256" key="5">
    <source>
        <dbReference type="ARBA" id="ARBA00023295"/>
    </source>
</evidence>
<accession>A0A8J5KKY8</accession>
<comment type="caution">
    <text evidence="8">The sequence shown here is derived from an EMBL/GenBank/DDBJ whole genome shotgun (WGS) entry which is preliminary data.</text>
</comment>
<dbReference type="EC" id="2.4.1.207" evidence="6"/>
<sequence length="298" mass="34931">MAHPYDRSKLFLLLTSLFASIINSVFASVVSTGNFSSDFHITWSPGHVITSSDAHSRSLLLDNESGSSFASNDKFLFGQIDMQIKLVPGDSAGTVLAYYATSDRPNRDEIDFEFLGNVSGQPYILQTNIYANGSGDREERIYLWFDPTKDYHTYSIFWNIYQIVFMVDWVPIRVFRNHAGKGVAFPRWQPMWIKASLWNGDSWATRGGCDKVNWSKGPFVAWLRNYKVDACVWKGRPRFCRAESRGNWWNQRKFESLTWRQRRLFKWVRKYYLIYDYCQDTNRFLQDELPRECSLPEY</sequence>
<dbReference type="OrthoDB" id="4781at2759"/>
<evidence type="ECO:0000256" key="3">
    <source>
        <dbReference type="ARBA" id="ARBA00023157"/>
    </source>
</evidence>
<comment type="subcellular location">
    <subcellularLocation>
        <location evidence="6">Secreted</location>
        <location evidence="6">Cell wall</location>
    </subcellularLocation>
    <subcellularLocation>
        <location evidence="6">Secreted</location>
        <location evidence="6">Extracellular space</location>
        <location evidence="6">Apoplast</location>
    </subcellularLocation>
</comment>
<dbReference type="AlphaFoldDB" id="A0A8J5KKY8"/>
<evidence type="ECO:0000256" key="4">
    <source>
        <dbReference type="ARBA" id="ARBA00023180"/>
    </source>
</evidence>
<dbReference type="Proteomes" id="UP000734854">
    <property type="component" value="Unassembled WGS sequence"/>
</dbReference>
<dbReference type="PROSITE" id="PS51762">
    <property type="entry name" value="GH16_2"/>
    <property type="match status" value="1"/>
</dbReference>
<keyword evidence="6" id="KW-0961">Cell wall biogenesis/degradation</keyword>
<feature type="chain" id="PRO_5035340506" description="Xyloglucan endotransglucosylase/hydrolase" evidence="6">
    <location>
        <begin position="28"/>
        <end position="298"/>
    </location>
</feature>
<proteinExistence type="inferred from homology"/>
<keyword evidence="6" id="KW-0964">Secreted</keyword>
<evidence type="ECO:0000313" key="9">
    <source>
        <dbReference type="Proteomes" id="UP000734854"/>
    </source>
</evidence>
<keyword evidence="6" id="KW-0052">Apoplast</keyword>
<dbReference type="EMBL" id="JACMSC010000016">
    <property type="protein sequence ID" value="KAG6480798.1"/>
    <property type="molecule type" value="Genomic_DNA"/>
</dbReference>
<dbReference type="Pfam" id="PF00722">
    <property type="entry name" value="Glyco_hydro_16"/>
    <property type="match status" value="1"/>
</dbReference>
<keyword evidence="4" id="KW-0325">Glycoprotein</keyword>
<keyword evidence="9" id="KW-1185">Reference proteome</keyword>
<reference evidence="8 9" key="1">
    <citation type="submission" date="2020-08" db="EMBL/GenBank/DDBJ databases">
        <title>Plant Genome Project.</title>
        <authorList>
            <person name="Zhang R.-G."/>
        </authorList>
    </citation>
    <scope>NUCLEOTIDE SEQUENCE [LARGE SCALE GENOMIC DNA]</scope>
    <source>
        <tissue evidence="8">Rhizome</tissue>
    </source>
</reference>